<dbReference type="InterPro" id="IPR002347">
    <property type="entry name" value="SDR_fam"/>
</dbReference>
<dbReference type="NCBIfam" id="NF005559">
    <property type="entry name" value="PRK07231.1"/>
    <property type="match status" value="1"/>
</dbReference>
<proteinExistence type="inferred from homology"/>
<dbReference type="KEGG" id="cvr:CHLNCDRAFT_58302"/>
<protein>
    <recommendedName>
        <fullName evidence="4">Dehydrogenase/reductase SDR family member 4</fullName>
    </recommendedName>
</protein>
<sequence length="254" mass="26350">MSGKCRRLEGKVAVVTASTAGIGLGIVRRLASEGARVVVSSRKQQNVEETVQQLRAEGLEVAGTACHVGDKAQLQKLVQFALDAYGRLDILVSNAAVNPAAGPILTMEDSAIEKILDINVKSAVLLAKAAVPHMPRGGAIVFVSSYTAFSPAPPIAMYAVSKTALLGLTKALAEELGPDGIRVNCLAPGIVPTKFASALVANPEMEELNKSRTLLGRLGAPQDMAAAVAFLASDDSSYITGETLVVAGGMQSRL</sequence>
<evidence type="ECO:0008006" key="4">
    <source>
        <dbReference type="Google" id="ProtNLM"/>
    </source>
</evidence>
<dbReference type="InterPro" id="IPR020904">
    <property type="entry name" value="Sc_DH/Rdtase_CS"/>
</dbReference>
<keyword evidence="3" id="KW-1185">Reference proteome</keyword>
<reference evidence="2 3" key="1">
    <citation type="journal article" date="2010" name="Plant Cell">
        <title>The Chlorella variabilis NC64A genome reveals adaptation to photosymbiosis, coevolution with viruses, and cryptic sex.</title>
        <authorList>
            <person name="Blanc G."/>
            <person name="Duncan G."/>
            <person name="Agarkova I."/>
            <person name="Borodovsky M."/>
            <person name="Gurnon J."/>
            <person name="Kuo A."/>
            <person name="Lindquist E."/>
            <person name="Lucas S."/>
            <person name="Pangilinan J."/>
            <person name="Polle J."/>
            <person name="Salamov A."/>
            <person name="Terry A."/>
            <person name="Yamada T."/>
            <person name="Dunigan D.D."/>
            <person name="Grigoriev I.V."/>
            <person name="Claverie J.M."/>
            <person name="Van Etten J.L."/>
        </authorList>
    </citation>
    <scope>NUCLEOTIDE SEQUENCE [LARGE SCALE GENOMIC DNA]</scope>
    <source>
        <strain evidence="2 3">NC64A</strain>
    </source>
</reference>
<dbReference type="InterPro" id="IPR036291">
    <property type="entry name" value="NAD(P)-bd_dom_sf"/>
</dbReference>
<dbReference type="AlphaFoldDB" id="E1ZIY1"/>
<organism evidence="3">
    <name type="scientific">Chlorella variabilis</name>
    <name type="common">Green alga</name>
    <dbReference type="NCBI Taxonomy" id="554065"/>
    <lineage>
        <taxon>Eukaryota</taxon>
        <taxon>Viridiplantae</taxon>
        <taxon>Chlorophyta</taxon>
        <taxon>core chlorophytes</taxon>
        <taxon>Trebouxiophyceae</taxon>
        <taxon>Chlorellales</taxon>
        <taxon>Chlorellaceae</taxon>
        <taxon>Chlorella clade</taxon>
        <taxon>Chlorella</taxon>
    </lineage>
</organism>
<dbReference type="EMBL" id="GL433848">
    <property type="protein sequence ID" value="EFN54412.1"/>
    <property type="molecule type" value="Genomic_DNA"/>
</dbReference>
<dbReference type="OMA" id="WEVANVI"/>
<dbReference type="Proteomes" id="UP000008141">
    <property type="component" value="Unassembled WGS sequence"/>
</dbReference>
<evidence type="ECO:0000313" key="3">
    <source>
        <dbReference type="Proteomes" id="UP000008141"/>
    </source>
</evidence>
<dbReference type="SUPFAM" id="SSF51735">
    <property type="entry name" value="NAD(P)-binding Rossmann-fold domains"/>
    <property type="match status" value="1"/>
</dbReference>
<dbReference type="PRINTS" id="PR00080">
    <property type="entry name" value="SDRFAMILY"/>
</dbReference>
<dbReference type="PRINTS" id="PR00081">
    <property type="entry name" value="GDHRDH"/>
</dbReference>
<accession>E1ZIY1</accession>
<evidence type="ECO:0000313" key="2">
    <source>
        <dbReference type="EMBL" id="EFN54412.1"/>
    </source>
</evidence>
<dbReference type="GeneID" id="17353627"/>
<comment type="similarity">
    <text evidence="1">Belongs to the short-chain dehydrogenases/reductases (SDR) family.</text>
</comment>
<dbReference type="eggNOG" id="KOG0725">
    <property type="taxonomic scope" value="Eukaryota"/>
</dbReference>
<dbReference type="Pfam" id="PF13561">
    <property type="entry name" value="adh_short_C2"/>
    <property type="match status" value="1"/>
</dbReference>
<dbReference type="RefSeq" id="XP_005846514.1">
    <property type="nucleotide sequence ID" value="XM_005846452.1"/>
</dbReference>
<name>E1ZIY1_CHLVA</name>
<gene>
    <name evidence="2" type="ORF">CHLNCDRAFT_58302</name>
</gene>
<dbReference type="PROSITE" id="PS00061">
    <property type="entry name" value="ADH_SHORT"/>
    <property type="match status" value="1"/>
</dbReference>
<dbReference type="PANTHER" id="PTHR43943">
    <property type="entry name" value="DEHYDROGENASE/REDUCTASE (SDR FAMILY) MEMBER 4"/>
    <property type="match status" value="1"/>
</dbReference>
<dbReference type="STRING" id="554065.E1ZIY1"/>
<dbReference type="InParanoid" id="E1ZIY1"/>
<evidence type="ECO:0000256" key="1">
    <source>
        <dbReference type="ARBA" id="ARBA00006484"/>
    </source>
</evidence>
<dbReference type="PANTHER" id="PTHR43943:SF2">
    <property type="entry name" value="DEHYDROGENASE_REDUCTASE 4"/>
    <property type="match status" value="1"/>
</dbReference>
<dbReference type="Gene3D" id="3.40.50.720">
    <property type="entry name" value="NAD(P)-binding Rossmann-like Domain"/>
    <property type="match status" value="1"/>
</dbReference>
<dbReference type="FunFam" id="3.40.50.720:FF:000084">
    <property type="entry name" value="Short-chain dehydrogenase reductase"/>
    <property type="match status" value="1"/>
</dbReference>
<dbReference type="OrthoDB" id="1669814at2759"/>
<dbReference type="FunCoup" id="E1ZIY1">
    <property type="interactions" value="985"/>
</dbReference>